<name>A0LA47_MAGMM</name>
<dbReference type="HOGENOM" id="CLU_2396167_0_0_5"/>
<protein>
    <submittedName>
        <fullName evidence="1">Ferredoxin, 2Fe-2S</fullName>
    </submittedName>
</protein>
<dbReference type="InterPro" id="IPR036249">
    <property type="entry name" value="Thioredoxin-like_sf"/>
</dbReference>
<dbReference type="Proteomes" id="UP000002586">
    <property type="component" value="Chromosome"/>
</dbReference>
<reference evidence="2" key="1">
    <citation type="journal article" date="2009" name="Appl. Environ. Microbiol.">
        <title>Complete genome sequence of the chemolithoautotrophic marine magnetotactic coccus strain MC-1.</title>
        <authorList>
            <person name="Schubbe S."/>
            <person name="Williams T.J."/>
            <person name="Xie G."/>
            <person name="Kiss H.E."/>
            <person name="Brettin T.S."/>
            <person name="Martinez D."/>
            <person name="Ross C.A."/>
            <person name="Schuler D."/>
            <person name="Cox B.L."/>
            <person name="Nealson K.H."/>
            <person name="Bazylinski D.A."/>
        </authorList>
    </citation>
    <scope>NUCLEOTIDE SEQUENCE [LARGE SCALE GENOMIC DNA]</scope>
    <source>
        <strain evidence="2">ATCC BAA-1437 / JCM 17883 / MC-1</strain>
    </source>
</reference>
<organism evidence="1 2">
    <name type="scientific">Magnetococcus marinus (strain ATCC BAA-1437 / JCM 17883 / MC-1)</name>
    <dbReference type="NCBI Taxonomy" id="156889"/>
    <lineage>
        <taxon>Bacteria</taxon>
        <taxon>Pseudomonadati</taxon>
        <taxon>Pseudomonadota</taxon>
        <taxon>Magnetococcia</taxon>
        <taxon>Magnetococcales</taxon>
        <taxon>Magnetococcaceae</taxon>
        <taxon>Magnetococcus</taxon>
    </lineage>
</organism>
<evidence type="ECO:0000313" key="1">
    <source>
        <dbReference type="EMBL" id="ABK44840.1"/>
    </source>
</evidence>
<dbReference type="EMBL" id="CP000471">
    <property type="protein sequence ID" value="ABK44840.1"/>
    <property type="molecule type" value="Genomic_DNA"/>
</dbReference>
<dbReference type="CDD" id="cd02980">
    <property type="entry name" value="TRX_Fd_family"/>
    <property type="match status" value="1"/>
</dbReference>
<reference evidence="1 2" key="2">
    <citation type="journal article" date="2012" name="Int. J. Syst. Evol. Microbiol.">
        <title>Magnetococcus marinus gen. nov., sp. nov., a marine, magnetotactic bacterium that represents a novel lineage (Magnetococcaceae fam. nov.; Magnetococcales ord. nov.) at the base of the Alphaproteobacteria.</title>
        <authorList>
            <person name="Bazylinski D.A."/>
            <person name="Williams T.J."/>
            <person name="Lefevre C.T."/>
            <person name="Berg R.J."/>
            <person name="Zhang C.L."/>
            <person name="Bowser S.S."/>
            <person name="Dean A.J."/>
            <person name="Beveridge T.J."/>
        </authorList>
    </citation>
    <scope>NUCLEOTIDE SEQUENCE [LARGE SCALE GENOMIC DNA]</scope>
    <source>
        <strain evidence="2">ATCC BAA-1437 / JCM 17883 / MC-1</strain>
    </source>
</reference>
<dbReference type="RefSeq" id="WP_011713961.1">
    <property type="nucleotide sequence ID" value="NC_008576.1"/>
</dbReference>
<keyword evidence="2" id="KW-1185">Reference proteome</keyword>
<dbReference type="STRING" id="156889.Mmc1_2340"/>
<dbReference type="KEGG" id="mgm:Mmc1_2340"/>
<proteinExistence type="predicted"/>
<dbReference type="SUPFAM" id="SSF52833">
    <property type="entry name" value="Thioredoxin-like"/>
    <property type="match status" value="1"/>
</dbReference>
<dbReference type="AlphaFoldDB" id="A0LA47"/>
<evidence type="ECO:0000313" key="2">
    <source>
        <dbReference type="Proteomes" id="UP000002586"/>
    </source>
</evidence>
<dbReference type="OrthoDB" id="7366680at2"/>
<sequence length="93" mass="10008">MKTTILVCTNNRPGSNVSCGAKESYQLYLALIKAAKACNAPYSVGELQCFGECQKGPNVRIAPGGAFFHYATVDTIPEILRAAQALWDQREGA</sequence>
<dbReference type="Gene3D" id="3.40.30.10">
    <property type="entry name" value="Glutaredoxin"/>
    <property type="match status" value="1"/>
</dbReference>
<accession>A0LA47</accession>
<gene>
    <name evidence="1" type="ordered locus">Mmc1_2340</name>
</gene>
<dbReference type="eggNOG" id="COG3411">
    <property type="taxonomic scope" value="Bacteria"/>
</dbReference>